<evidence type="ECO:0000313" key="3">
    <source>
        <dbReference type="Proteomes" id="UP000245771"/>
    </source>
</evidence>
<dbReference type="GeneID" id="37022645"/>
<proteinExistence type="predicted"/>
<gene>
    <name evidence="2" type="ORF">FA14DRAFT_178662</name>
</gene>
<dbReference type="Gene3D" id="2.60.110.10">
    <property type="entry name" value="Thaumatin"/>
    <property type="match status" value="1"/>
</dbReference>
<dbReference type="OrthoDB" id="2546510at2759"/>
<dbReference type="Proteomes" id="UP000245771">
    <property type="component" value="Unassembled WGS sequence"/>
</dbReference>
<reference evidence="2 3" key="1">
    <citation type="journal article" date="2018" name="Mol. Biol. Evol.">
        <title>Broad Genomic Sampling Reveals a Smut Pathogenic Ancestry of the Fungal Clade Ustilaginomycotina.</title>
        <authorList>
            <person name="Kijpornyongpan T."/>
            <person name="Mondo S.J."/>
            <person name="Barry K."/>
            <person name="Sandor L."/>
            <person name="Lee J."/>
            <person name="Lipzen A."/>
            <person name="Pangilinan J."/>
            <person name="LaButti K."/>
            <person name="Hainaut M."/>
            <person name="Henrissat B."/>
            <person name="Grigoriev I.V."/>
            <person name="Spatafora J.W."/>
            <person name="Aime M.C."/>
        </authorList>
    </citation>
    <scope>NUCLEOTIDE SEQUENCE [LARGE SCALE GENOMIC DNA]</scope>
    <source>
        <strain evidence="2 3">MCA 3882</strain>
    </source>
</reference>
<dbReference type="EMBL" id="KZ819603">
    <property type="protein sequence ID" value="PWN35286.1"/>
    <property type="molecule type" value="Genomic_DNA"/>
</dbReference>
<feature type="chain" id="PRO_5016284889" evidence="1">
    <location>
        <begin position="20"/>
        <end position="185"/>
    </location>
</feature>
<protein>
    <submittedName>
        <fullName evidence="2">Osmotin, thaumatin-like protein</fullName>
    </submittedName>
</protein>
<keyword evidence="3" id="KW-1185">Reference proteome</keyword>
<dbReference type="SUPFAM" id="SSF49870">
    <property type="entry name" value="Osmotin, thaumatin-like protein"/>
    <property type="match status" value="1"/>
</dbReference>
<dbReference type="InParanoid" id="A0A316VCM0"/>
<evidence type="ECO:0000256" key="1">
    <source>
        <dbReference type="SAM" id="SignalP"/>
    </source>
</evidence>
<sequence length="185" mass="20801">MRFIILVSSIFFLALTSFAKPTVKRDNRITFTIFNNCDEGVQPIFDPSLPGREFTGQNVIKPGKHSEIHFTSDNYRGSIYTRIKGSRQDGQFNTTHGQFDIGTGKYAISIANGFNVPLRLQLQGKQEPGPDGTTQCDSAFCECKHCKDAFHHQPGLLTPKASEEPCTRPVHECPPDFTYWVVHFC</sequence>
<dbReference type="InterPro" id="IPR037176">
    <property type="entry name" value="Osmotin/thaumatin-like_sf"/>
</dbReference>
<dbReference type="AlphaFoldDB" id="A0A316VCM0"/>
<accession>A0A316VCM0</accession>
<dbReference type="RefSeq" id="XP_025355588.1">
    <property type="nucleotide sequence ID" value="XM_025500864.1"/>
</dbReference>
<evidence type="ECO:0000313" key="2">
    <source>
        <dbReference type="EMBL" id="PWN35286.1"/>
    </source>
</evidence>
<name>A0A316VCM0_9BASI</name>
<organism evidence="2 3">
    <name type="scientific">Meira miltonrushii</name>
    <dbReference type="NCBI Taxonomy" id="1280837"/>
    <lineage>
        <taxon>Eukaryota</taxon>
        <taxon>Fungi</taxon>
        <taxon>Dikarya</taxon>
        <taxon>Basidiomycota</taxon>
        <taxon>Ustilaginomycotina</taxon>
        <taxon>Exobasidiomycetes</taxon>
        <taxon>Exobasidiales</taxon>
        <taxon>Brachybasidiaceae</taxon>
        <taxon>Meira</taxon>
    </lineage>
</organism>
<feature type="signal peptide" evidence="1">
    <location>
        <begin position="1"/>
        <end position="19"/>
    </location>
</feature>
<keyword evidence="1" id="KW-0732">Signal</keyword>